<sequence length="689" mass="75642">MNPTSHPRAPRLAAAALIALAGLALSAPSLAQTSEPRAGQDASIAAYFEALESQGLVDIETGTLETLRAELGAAEDRLKQGAAIEAAVALFAIVESPRFTAFEDFVEYHNAEYDLAAALAAIGAYESALDYIERAIGRGYASIYAAPAHRLAVDIALETRDYAGALTRLERAAQAAADNAVDSESQTPPAEAADARRYLGAHVEYVQGRLDTAEGLLAEIGERSWLHTSAVYLRGVIRVRQGRFREAAGALCEVAQLPDDDPMAFVVDGRYYTVKDLARLGLGRIAHEHGEYDDAFYHYFQIPNDSDRLPEALFEAAWSMYQKRDLDAARDLLAELFQNFPRAPQILEAKLLAGYIELADCRFDDAEAYYDALIAEIEPLVAEIERIRDDPERRRRLFDAAMVRWREERADPARSLATAEAAGDQDDGAASPERILSMLEVDPKFVRLHEAVRGLDRAAGDGPYVVRLWSGLGKRVATTEVGAIAAEQSIEEEDLADANALLEDVRRLRQQLKRAQRDLVRGRREGTLPDDAAEAERQRLAGLGRELAALEAQAAGLARAADQAVDVGGAGAPKLRSMLAGDLRRARALDQAASNLSERLEGAATQLAQRSIDRLYDDARRVIDKAKLGKIDAVIGQKRSLDIEVQDLAAGRYPAELRGRLWEEGLIGDDEEFWPFEGEYWADEYEGWR</sequence>
<dbReference type="SUPFAM" id="SSF48452">
    <property type="entry name" value="TPR-like"/>
    <property type="match status" value="1"/>
</dbReference>
<protein>
    <recommendedName>
        <fullName evidence="5">Tetratricopeptide repeat protein</fullName>
    </recommendedName>
</protein>
<dbReference type="InterPro" id="IPR011990">
    <property type="entry name" value="TPR-like_helical_dom_sf"/>
</dbReference>
<proteinExistence type="predicted"/>
<gene>
    <name evidence="3" type="ordered locus">Hoch_3960</name>
</gene>
<name>D0LI80_HALO1</name>
<keyword evidence="2" id="KW-0732">Signal</keyword>
<dbReference type="RefSeq" id="WP_012829058.1">
    <property type="nucleotide sequence ID" value="NC_013440.1"/>
</dbReference>
<dbReference type="KEGG" id="hoh:Hoch_3960"/>
<dbReference type="OrthoDB" id="5515373at2"/>
<evidence type="ECO:0000313" key="3">
    <source>
        <dbReference type="EMBL" id="ACY16459.1"/>
    </source>
</evidence>
<evidence type="ECO:0000313" key="4">
    <source>
        <dbReference type="Proteomes" id="UP000001880"/>
    </source>
</evidence>
<feature type="signal peptide" evidence="2">
    <location>
        <begin position="1"/>
        <end position="31"/>
    </location>
</feature>
<dbReference type="Proteomes" id="UP000001880">
    <property type="component" value="Chromosome"/>
</dbReference>
<dbReference type="eggNOG" id="COG1729">
    <property type="taxonomic scope" value="Bacteria"/>
</dbReference>
<dbReference type="Gene3D" id="1.25.40.10">
    <property type="entry name" value="Tetratricopeptide repeat domain"/>
    <property type="match status" value="2"/>
</dbReference>
<reference evidence="3 4" key="1">
    <citation type="journal article" date="2010" name="Stand. Genomic Sci.">
        <title>Complete genome sequence of Haliangium ochraceum type strain (SMP-2).</title>
        <authorList>
            <consortium name="US DOE Joint Genome Institute (JGI-PGF)"/>
            <person name="Ivanova N."/>
            <person name="Daum C."/>
            <person name="Lang E."/>
            <person name="Abt B."/>
            <person name="Kopitz M."/>
            <person name="Saunders E."/>
            <person name="Lapidus A."/>
            <person name="Lucas S."/>
            <person name="Glavina Del Rio T."/>
            <person name="Nolan M."/>
            <person name="Tice H."/>
            <person name="Copeland A."/>
            <person name="Cheng J.F."/>
            <person name="Chen F."/>
            <person name="Bruce D."/>
            <person name="Goodwin L."/>
            <person name="Pitluck S."/>
            <person name="Mavromatis K."/>
            <person name="Pati A."/>
            <person name="Mikhailova N."/>
            <person name="Chen A."/>
            <person name="Palaniappan K."/>
            <person name="Land M."/>
            <person name="Hauser L."/>
            <person name="Chang Y.J."/>
            <person name="Jeffries C.D."/>
            <person name="Detter J.C."/>
            <person name="Brettin T."/>
            <person name="Rohde M."/>
            <person name="Goker M."/>
            <person name="Bristow J."/>
            <person name="Markowitz V."/>
            <person name="Eisen J.A."/>
            <person name="Hugenholtz P."/>
            <person name="Kyrpides N.C."/>
            <person name="Klenk H.P."/>
        </authorList>
    </citation>
    <scope>NUCLEOTIDE SEQUENCE [LARGE SCALE GENOMIC DNA]</scope>
    <source>
        <strain evidence="4">DSM 14365 / CIP 107738 / JCM 11303 / AJ 13395 / SMP-2</strain>
    </source>
</reference>
<organism evidence="3 4">
    <name type="scientific">Haliangium ochraceum (strain DSM 14365 / JCM 11303 / SMP-2)</name>
    <dbReference type="NCBI Taxonomy" id="502025"/>
    <lineage>
        <taxon>Bacteria</taxon>
        <taxon>Pseudomonadati</taxon>
        <taxon>Myxococcota</taxon>
        <taxon>Polyangia</taxon>
        <taxon>Haliangiales</taxon>
        <taxon>Kofleriaceae</taxon>
        <taxon>Haliangium</taxon>
    </lineage>
</organism>
<evidence type="ECO:0000256" key="2">
    <source>
        <dbReference type="SAM" id="SignalP"/>
    </source>
</evidence>
<dbReference type="AlphaFoldDB" id="D0LI80"/>
<keyword evidence="1" id="KW-0175">Coiled coil</keyword>
<dbReference type="STRING" id="502025.Hoch_3960"/>
<evidence type="ECO:0000256" key="1">
    <source>
        <dbReference type="SAM" id="Coils"/>
    </source>
</evidence>
<dbReference type="HOGENOM" id="CLU_399431_0_0_7"/>
<dbReference type="EMBL" id="CP001804">
    <property type="protein sequence ID" value="ACY16459.1"/>
    <property type="molecule type" value="Genomic_DNA"/>
</dbReference>
<evidence type="ECO:0008006" key="5">
    <source>
        <dbReference type="Google" id="ProtNLM"/>
    </source>
</evidence>
<keyword evidence="4" id="KW-1185">Reference proteome</keyword>
<feature type="coiled-coil region" evidence="1">
    <location>
        <begin position="495"/>
        <end position="560"/>
    </location>
</feature>
<feature type="chain" id="PRO_5003010251" description="Tetratricopeptide repeat protein" evidence="2">
    <location>
        <begin position="32"/>
        <end position="689"/>
    </location>
</feature>
<accession>D0LI80</accession>